<evidence type="ECO:0000313" key="3">
    <source>
        <dbReference type="Proteomes" id="UP001141327"/>
    </source>
</evidence>
<reference evidence="2" key="1">
    <citation type="journal article" date="2022" name="bioRxiv">
        <title>Genomics of Preaxostyla Flagellates Illuminates Evolutionary Transitions and the Path Towards Mitochondrial Loss.</title>
        <authorList>
            <person name="Novak L.V.F."/>
            <person name="Treitli S.C."/>
            <person name="Pyrih J."/>
            <person name="Halakuc P."/>
            <person name="Pipaliya S.V."/>
            <person name="Vacek V."/>
            <person name="Brzon O."/>
            <person name="Soukal P."/>
            <person name="Eme L."/>
            <person name="Dacks J.B."/>
            <person name="Karnkowska A."/>
            <person name="Elias M."/>
            <person name="Hampl V."/>
        </authorList>
    </citation>
    <scope>NUCLEOTIDE SEQUENCE</scope>
    <source>
        <strain evidence="2">RCP-MX</strain>
    </source>
</reference>
<organism evidence="2 3">
    <name type="scientific">Paratrimastix pyriformis</name>
    <dbReference type="NCBI Taxonomy" id="342808"/>
    <lineage>
        <taxon>Eukaryota</taxon>
        <taxon>Metamonada</taxon>
        <taxon>Preaxostyla</taxon>
        <taxon>Paratrimastigidae</taxon>
        <taxon>Paratrimastix</taxon>
    </lineage>
</organism>
<feature type="region of interest" description="Disordered" evidence="1">
    <location>
        <begin position="44"/>
        <end position="82"/>
    </location>
</feature>
<keyword evidence="3" id="KW-1185">Reference proteome</keyword>
<dbReference type="Proteomes" id="UP001141327">
    <property type="component" value="Unassembled WGS sequence"/>
</dbReference>
<name>A0ABQ8UCW5_9EUKA</name>
<protein>
    <submittedName>
        <fullName evidence="2">Uncharacterized protein</fullName>
    </submittedName>
</protein>
<gene>
    <name evidence="2" type="ORF">PAPYR_8660</name>
</gene>
<dbReference type="EMBL" id="JAPMOS010000078">
    <property type="protein sequence ID" value="KAJ4456217.1"/>
    <property type="molecule type" value="Genomic_DNA"/>
</dbReference>
<evidence type="ECO:0000313" key="2">
    <source>
        <dbReference type="EMBL" id="KAJ4456217.1"/>
    </source>
</evidence>
<sequence length="82" mass="8572">MDVSSLGIVQGHAYSILAVQEEDASPAVAKLGFSAVANLSLARGNRQPLRHPSREQGRVRAGRVDGGAGRGCSGRWSKPDST</sequence>
<accession>A0ABQ8UCW5</accession>
<comment type="caution">
    <text evidence="2">The sequence shown here is derived from an EMBL/GenBank/DDBJ whole genome shotgun (WGS) entry which is preliminary data.</text>
</comment>
<evidence type="ECO:0000256" key="1">
    <source>
        <dbReference type="SAM" id="MobiDB-lite"/>
    </source>
</evidence>
<proteinExistence type="predicted"/>